<dbReference type="GeneID" id="105049033"/>
<keyword evidence="9 12" id="KW-0503">Monooxygenase</keyword>
<evidence type="ECO:0000256" key="6">
    <source>
        <dbReference type="ARBA" id="ARBA00022989"/>
    </source>
</evidence>
<protein>
    <submittedName>
        <fullName evidence="15">Cytochrome P450 72A15</fullName>
    </submittedName>
</protein>
<dbReference type="RefSeq" id="XP_010926871.2">
    <property type="nucleotide sequence ID" value="XM_010928569.3"/>
</dbReference>
<sequence>MKRNVVNILPSLINARHPTNQEEERERVMGFAAEMLWTVVWGVMGVIVLAWAAKVVEWVWWRPRRLERALRAQGLRGTRYRLFHGDLKDNARLSKQARSRPIPLSHQIIPRVLSHLHQTMKQYGKMSFTWAGPEPRVSIMDPDMIREVLSNKSGHLDKPKQSPLHKLLFSGLAYYSGEKWARHRRIVNPAFHLEKLKLMLPAFSTCCDELIKKWNGLVDSDGSCELDVWHEFISFTGNVISSTAFGSNFREGQRIFELQAKQAKLFVQAAQHLYIPGYRLLPTKKNNQMKQIDQEVRVLLRSIIEKRLKAIDMGEATNNDLLGLLLESNRRYSQEGGSKIPGMTTEDVIEECRLFYFGGHETSAVLLTWTMVVLSMNSTWQARAREEVLQVFGENNPDFDGLNRLKIVNMILHEVLRLYPPGTMIIRKTHREVELGGIIFPPGVQLLLPVLLVHHDPELWGEDAAEFNPERFAGGVSKASRNQGAFFPFGWGPRICIGQSFAMIEAKMALARILQHFSFELSPTYAHAPHVVITLHPQHGAQIILHRL</sequence>
<evidence type="ECO:0000313" key="15">
    <source>
        <dbReference type="RefSeq" id="XP_010926871.2"/>
    </source>
</evidence>
<feature type="transmembrane region" description="Helical" evidence="13">
    <location>
        <begin position="35"/>
        <end position="61"/>
    </location>
</feature>
<gene>
    <name evidence="15" type="primary">LOC105049033</name>
</gene>
<reference evidence="15" key="1">
    <citation type="submission" date="2025-08" db="UniProtKB">
        <authorList>
            <consortium name="RefSeq"/>
        </authorList>
    </citation>
    <scope>IDENTIFICATION</scope>
</reference>
<dbReference type="PROSITE" id="PS00086">
    <property type="entry name" value="CYTOCHROME_P450"/>
    <property type="match status" value="1"/>
</dbReference>
<dbReference type="GO" id="GO:0005506">
    <property type="term" value="F:iron ion binding"/>
    <property type="evidence" value="ECO:0007669"/>
    <property type="project" value="InterPro"/>
</dbReference>
<comment type="similarity">
    <text evidence="2 12">Belongs to the cytochrome P450 family.</text>
</comment>
<evidence type="ECO:0000256" key="9">
    <source>
        <dbReference type="ARBA" id="ARBA00023033"/>
    </source>
</evidence>
<keyword evidence="3 11" id="KW-0349">Heme</keyword>
<dbReference type="GO" id="GO:0008202">
    <property type="term" value="P:steroid metabolic process"/>
    <property type="evidence" value="ECO:0007669"/>
    <property type="project" value="UniProtKB-ARBA"/>
</dbReference>
<evidence type="ECO:0000256" key="13">
    <source>
        <dbReference type="SAM" id="Phobius"/>
    </source>
</evidence>
<dbReference type="InterPro" id="IPR017972">
    <property type="entry name" value="Cyt_P450_CS"/>
</dbReference>
<keyword evidence="4 13" id="KW-0812">Transmembrane</keyword>
<keyword evidence="5 11" id="KW-0479">Metal-binding</keyword>
<dbReference type="GO" id="GO:0004497">
    <property type="term" value="F:monooxygenase activity"/>
    <property type="evidence" value="ECO:0007669"/>
    <property type="project" value="UniProtKB-KW"/>
</dbReference>
<dbReference type="InterPro" id="IPR002401">
    <property type="entry name" value="Cyt_P450_E_grp-I"/>
</dbReference>
<dbReference type="InterPro" id="IPR036396">
    <property type="entry name" value="Cyt_P450_sf"/>
</dbReference>
<dbReference type="KEGG" id="egu:105049033"/>
<dbReference type="PRINTS" id="PR00385">
    <property type="entry name" value="P450"/>
</dbReference>
<feature type="binding site" description="axial binding residue" evidence="11">
    <location>
        <position position="496"/>
    </location>
    <ligand>
        <name>heme</name>
        <dbReference type="ChEBI" id="CHEBI:30413"/>
    </ligand>
    <ligandPart>
        <name>Fe</name>
        <dbReference type="ChEBI" id="CHEBI:18248"/>
    </ligandPart>
</feature>
<keyword evidence="8 11" id="KW-0408">Iron</keyword>
<dbReference type="PANTHER" id="PTHR24282">
    <property type="entry name" value="CYTOCHROME P450 FAMILY MEMBER"/>
    <property type="match status" value="1"/>
</dbReference>
<dbReference type="AlphaFoldDB" id="A0A6I9RIK8"/>
<dbReference type="GO" id="GO:0020037">
    <property type="term" value="F:heme binding"/>
    <property type="evidence" value="ECO:0007669"/>
    <property type="project" value="InterPro"/>
</dbReference>
<dbReference type="InterPro" id="IPR050665">
    <property type="entry name" value="Cytochrome_P450_Monooxygen"/>
</dbReference>
<dbReference type="FunFam" id="1.10.630.10:FF:000029">
    <property type="entry name" value="Cytochrome P450 734A1"/>
    <property type="match status" value="1"/>
</dbReference>
<evidence type="ECO:0000256" key="3">
    <source>
        <dbReference type="ARBA" id="ARBA00022617"/>
    </source>
</evidence>
<evidence type="ECO:0000256" key="10">
    <source>
        <dbReference type="ARBA" id="ARBA00023136"/>
    </source>
</evidence>
<organism evidence="14 15">
    <name type="scientific">Elaeis guineensis var. tenera</name>
    <name type="common">Oil palm</name>
    <dbReference type="NCBI Taxonomy" id="51953"/>
    <lineage>
        <taxon>Eukaryota</taxon>
        <taxon>Viridiplantae</taxon>
        <taxon>Streptophyta</taxon>
        <taxon>Embryophyta</taxon>
        <taxon>Tracheophyta</taxon>
        <taxon>Spermatophyta</taxon>
        <taxon>Magnoliopsida</taxon>
        <taxon>Liliopsida</taxon>
        <taxon>Arecaceae</taxon>
        <taxon>Arecoideae</taxon>
        <taxon>Cocoseae</taxon>
        <taxon>Elaeidinae</taxon>
        <taxon>Elaeis</taxon>
    </lineage>
</organism>
<dbReference type="GO" id="GO:0016020">
    <property type="term" value="C:membrane"/>
    <property type="evidence" value="ECO:0007669"/>
    <property type="project" value="UniProtKB-SubCell"/>
</dbReference>
<dbReference type="SUPFAM" id="SSF48264">
    <property type="entry name" value="Cytochrome P450"/>
    <property type="match status" value="1"/>
</dbReference>
<dbReference type="GO" id="GO:0016705">
    <property type="term" value="F:oxidoreductase activity, acting on paired donors, with incorporation or reduction of molecular oxygen"/>
    <property type="evidence" value="ECO:0007669"/>
    <property type="project" value="InterPro"/>
</dbReference>
<dbReference type="InterPro" id="IPR001128">
    <property type="entry name" value="Cyt_P450"/>
</dbReference>
<dbReference type="Gene3D" id="1.10.630.10">
    <property type="entry name" value="Cytochrome P450"/>
    <property type="match status" value="1"/>
</dbReference>
<evidence type="ECO:0000256" key="7">
    <source>
        <dbReference type="ARBA" id="ARBA00023002"/>
    </source>
</evidence>
<comment type="subcellular location">
    <subcellularLocation>
        <location evidence="1">Membrane</location>
        <topology evidence="1">Single-pass membrane protein</topology>
    </subcellularLocation>
</comment>
<evidence type="ECO:0000256" key="5">
    <source>
        <dbReference type="ARBA" id="ARBA00022723"/>
    </source>
</evidence>
<dbReference type="PRINTS" id="PR00463">
    <property type="entry name" value="EP450I"/>
</dbReference>
<proteinExistence type="inferred from homology"/>
<accession>A0A6I9RIK8</accession>
<keyword evidence="7 12" id="KW-0560">Oxidoreductase</keyword>
<evidence type="ECO:0000256" key="2">
    <source>
        <dbReference type="ARBA" id="ARBA00010617"/>
    </source>
</evidence>
<keyword evidence="10 13" id="KW-0472">Membrane</keyword>
<dbReference type="Proteomes" id="UP000504607">
    <property type="component" value="Chromosome 1"/>
</dbReference>
<keyword evidence="6 13" id="KW-1133">Transmembrane helix</keyword>
<comment type="cofactor">
    <cofactor evidence="11">
        <name>heme</name>
        <dbReference type="ChEBI" id="CHEBI:30413"/>
    </cofactor>
</comment>
<evidence type="ECO:0000313" key="14">
    <source>
        <dbReference type="Proteomes" id="UP000504607"/>
    </source>
</evidence>
<name>A0A6I9RIK8_ELAGV</name>
<evidence type="ECO:0000256" key="1">
    <source>
        <dbReference type="ARBA" id="ARBA00004167"/>
    </source>
</evidence>
<evidence type="ECO:0000256" key="8">
    <source>
        <dbReference type="ARBA" id="ARBA00023004"/>
    </source>
</evidence>
<evidence type="ECO:0000256" key="11">
    <source>
        <dbReference type="PIRSR" id="PIRSR602401-1"/>
    </source>
</evidence>
<evidence type="ECO:0000256" key="4">
    <source>
        <dbReference type="ARBA" id="ARBA00022692"/>
    </source>
</evidence>
<dbReference type="OrthoDB" id="548633at2759"/>
<evidence type="ECO:0000256" key="12">
    <source>
        <dbReference type="RuleBase" id="RU000461"/>
    </source>
</evidence>
<dbReference type="Pfam" id="PF00067">
    <property type="entry name" value="p450"/>
    <property type="match status" value="1"/>
</dbReference>
<keyword evidence="14" id="KW-1185">Reference proteome</keyword>
<dbReference type="InParanoid" id="A0A6I9RIK8"/>
<dbReference type="PANTHER" id="PTHR24282:SF255">
    <property type="entry name" value="CYTOCHROME P450 72A11-RELATED"/>
    <property type="match status" value="1"/>
</dbReference>